<sequence length="831" mass="94319">MKILFSTFCLFPLIVLAQIQSPNEFLGYELGEKFSRHHQVVDYYQHLSDRSEKVTLQRYGKTYENRPLLLAFVSSKENLENLETIRLDNLRRAGIESGSPTTNIPIVWLSYNVHGNESSSTEASMATIYELINDSDKKEWLEKAIIVIDPCINPDGRDRYVNFFWQYGSQSYNPDPNALEHNEIWPGGRPNHYLFDLNRDWAWQTQIESKSRIKVYNQWLPQIHVDFHEQGINSPYYFAPAAQPFHELITKFQRDFQAEIGRNHAKYFDANNWFYFTKQFFDLLYPSYGDTYPTYNGAIGMTYEQAGHGMAGLGIIKQEGDTLSLKDRIAHHHTTGLSTIEVAVNNAERLLDNFENFFGDNSNLKYKTFVLKYDGNDDKFNALKAWLDDQGIIYGTANGRLKGYDYSSGRTADFSIATEDLVVTTNQPKATLAHILFEPKTKLVDSVTYDITAWGVPYAYGIQAYASSQSVSISNSSNQVSSLMQAPEKAYAFIAKWNSMDDARFLAALLKADVKVRFTQKPMNYKGETFDRGSLIIAKRDNKKLKSFESKIVELANNYHRDLAVIQTGFMDAGPDIGSSDIRYLEKPKIALLGYEGTSSLAFGATWHFMEQELQYPVTVLGTNYFSRVDLSDYDVLIMQSGWYGSFGEGEMKKIMEWVSAGGKLIAVEGALNKLKDSDYSSLSAYVDDQAKTEGEKKDKERKAAARLVPYEEQEREFIKGFAPGAIYKVKMDDTHPLAFGYGDTYYTLKTGSRKVAYLDGNNVGILTDKEDLMSGFAGQYAKEDMAGTLVFGVENKGRGQIVHIVDNPLFRSFWQNGKLLMVNAMFFVGQ</sequence>
<evidence type="ECO:0000313" key="9">
    <source>
        <dbReference type="EMBL" id="SNT15467.1"/>
    </source>
</evidence>
<protein>
    <submittedName>
        <fullName evidence="9">Zinc carboxypeptidase</fullName>
    </submittedName>
</protein>
<evidence type="ECO:0000256" key="4">
    <source>
        <dbReference type="ARBA" id="ARBA00022801"/>
    </source>
</evidence>
<dbReference type="SMART" id="SM00631">
    <property type="entry name" value="Zn_pept"/>
    <property type="match status" value="1"/>
</dbReference>
<dbReference type="EMBL" id="FZPD01000004">
    <property type="protein sequence ID" value="SNT15467.1"/>
    <property type="molecule type" value="Genomic_DNA"/>
</dbReference>
<feature type="signal peptide" evidence="7">
    <location>
        <begin position="1"/>
        <end position="17"/>
    </location>
</feature>
<dbReference type="AlphaFoldDB" id="A0A239KAP1"/>
<keyword evidence="10" id="KW-1185">Reference proteome</keyword>
<dbReference type="Proteomes" id="UP000198393">
    <property type="component" value="Unassembled WGS sequence"/>
</dbReference>
<dbReference type="CDD" id="cd03143">
    <property type="entry name" value="A4_beta-galactosidase_middle_domain"/>
    <property type="match status" value="1"/>
</dbReference>
<dbReference type="OrthoDB" id="9758209at2"/>
<dbReference type="GO" id="GO:0006508">
    <property type="term" value="P:proteolysis"/>
    <property type="evidence" value="ECO:0007669"/>
    <property type="project" value="UniProtKB-KW"/>
</dbReference>
<evidence type="ECO:0000256" key="5">
    <source>
        <dbReference type="ARBA" id="ARBA00022833"/>
    </source>
</evidence>
<proteinExistence type="inferred from homology"/>
<dbReference type="Pfam" id="PF00246">
    <property type="entry name" value="Peptidase_M14"/>
    <property type="match status" value="1"/>
</dbReference>
<comment type="cofactor">
    <cofactor evidence="1">
        <name>Zn(2+)</name>
        <dbReference type="ChEBI" id="CHEBI:29105"/>
    </cofactor>
</comment>
<organism evidence="9 10">
    <name type="scientific">Ekhidna lutea</name>
    <dbReference type="NCBI Taxonomy" id="447679"/>
    <lineage>
        <taxon>Bacteria</taxon>
        <taxon>Pseudomonadati</taxon>
        <taxon>Bacteroidota</taxon>
        <taxon>Cytophagia</taxon>
        <taxon>Cytophagales</taxon>
        <taxon>Reichenbachiellaceae</taxon>
        <taxon>Ekhidna</taxon>
    </lineage>
</organism>
<keyword evidence="9" id="KW-0121">Carboxypeptidase</keyword>
<gene>
    <name evidence="9" type="ORF">SAMN05421640_2549</name>
</gene>
<dbReference type="SUPFAM" id="SSF52317">
    <property type="entry name" value="Class I glutamine amidotransferase-like"/>
    <property type="match status" value="1"/>
</dbReference>
<evidence type="ECO:0000256" key="7">
    <source>
        <dbReference type="SAM" id="SignalP"/>
    </source>
</evidence>
<evidence type="ECO:0000313" key="10">
    <source>
        <dbReference type="Proteomes" id="UP000198393"/>
    </source>
</evidence>
<evidence type="ECO:0000256" key="1">
    <source>
        <dbReference type="ARBA" id="ARBA00001947"/>
    </source>
</evidence>
<keyword evidence="3" id="KW-0645">Protease</keyword>
<dbReference type="CDD" id="cd06238">
    <property type="entry name" value="M14-like"/>
    <property type="match status" value="1"/>
</dbReference>
<dbReference type="PANTHER" id="PTHR11705">
    <property type="entry name" value="PROTEASE FAMILY M14 CARBOXYPEPTIDASE A,B"/>
    <property type="match status" value="1"/>
</dbReference>
<keyword evidence="7" id="KW-0732">Signal</keyword>
<dbReference type="PANTHER" id="PTHR11705:SF143">
    <property type="entry name" value="SLL0236 PROTEIN"/>
    <property type="match status" value="1"/>
</dbReference>
<dbReference type="Gene3D" id="3.40.630.10">
    <property type="entry name" value="Zn peptidases"/>
    <property type="match status" value="1"/>
</dbReference>
<dbReference type="RefSeq" id="WP_089357249.1">
    <property type="nucleotide sequence ID" value="NZ_FZPD01000004.1"/>
</dbReference>
<dbReference type="InterPro" id="IPR000834">
    <property type="entry name" value="Peptidase_M14"/>
</dbReference>
<keyword evidence="6" id="KW-0482">Metalloprotease</keyword>
<evidence type="ECO:0000256" key="2">
    <source>
        <dbReference type="ARBA" id="ARBA00005988"/>
    </source>
</evidence>
<keyword evidence="4" id="KW-0378">Hydrolase</keyword>
<keyword evidence="5" id="KW-0862">Zinc</keyword>
<comment type="similarity">
    <text evidence="2">Belongs to the peptidase M14 family.</text>
</comment>
<feature type="domain" description="Peptidase M14" evidence="8">
    <location>
        <begin position="34"/>
        <end position="335"/>
    </location>
</feature>
<evidence type="ECO:0000259" key="8">
    <source>
        <dbReference type="SMART" id="SM00631"/>
    </source>
</evidence>
<evidence type="ECO:0000256" key="3">
    <source>
        <dbReference type="ARBA" id="ARBA00022670"/>
    </source>
</evidence>
<dbReference type="InterPro" id="IPR029062">
    <property type="entry name" value="Class_I_gatase-like"/>
</dbReference>
<dbReference type="GO" id="GO:0008270">
    <property type="term" value="F:zinc ion binding"/>
    <property type="evidence" value="ECO:0007669"/>
    <property type="project" value="InterPro"/>
</dbReference>
<dbReference type="GO" id="GO:0005615">
    <property type="term" value="C:extracellular space"/>
    <property type="evidence" value="ECO:0007669"/>
    <property type="project" value="TreeGrafter"/>
</dbReference>
<dbReference type="SUPFAM" id="SSF53187">
    <property type="entry name" value="Zn-dependent exopeptidases"/>
    <property type="match status" value="1"/>
</dbReference>
<reference evidence="9 10" key="1">
    <citation type="submission" date="2017-06" db="EMBL/GenBank/DDBJ databases">
        <authorList>
            <person name="Kim H.J."/>
            <person name="Triplett B.A."/>
        </authorList>
    </citation>
    <scope>NUCLEOTIDE SEQUENCE [LARGE SCALE GENOMIC DNA]</scope>
    <source>
        <strain evidence="9 10">DSM 19307</strain>
    </source>
</reference>
<dbReference type="GO" id="GO:0004181">
    <property type="term" value="F:metallocarboxypeptidase activity"/>
    <property type="evidence" value="ECO:0007669"/>
    <property type="project" value="InterPro"/>
</dbReference>
<name>A0A239KAP1_EKHLU</name>
<evidence type="ECO:0000256" key="6">
    <source>
        <dbReference type="ARBA" id="ARBA00023049"/>
    </source>
</evidence>
<accession>A0A239KAP1</accession>
<feature type="chain" id="PRO_5013190012" evidence="7">
    <location>
        <begin position="18"/>
        <end position="831"/>
    </location>
</feature>